<keyword evidence="5 7" id="KW-1133">Transmembrane helix</keyword>
<comment type="subcellular location">
    <subcellularLocation>
        <location evidence="1 7">Cell membrane</location>
        <topology evidence="1 7">Multi-pass membrane protein</topology>
    </subcellularLocation>
</comment>
<name>A0A6G4TTA3_9ACTN</name>
<evidence type="ECO:0000313" key="9">
    <source>
        <dbReference type="EMBL" id="NGN63215.1"/>
    </source>
</evidence>
<gene>
    <name evidence="9" type="ORF">G5C51_04740</name>
</gene>
<dbReference type="Gene3D" id="1.10.3720.10">
    <property type="entry name" value="MetI-like"/>
    <property type="match status" value="1"/>
</dbReference>
<feature type="transmembrane region" description="Helical" evidence="7">
    <location>
        <begin position="220"/>
        <end position="240"/>
    </location>
</feature>
<dbReference type="InterPro" id="IPR035906">
    <property type="entry name" value="MetI-like_sf"/>
</dbReference>
<accession>A0A6G4TTA3</accession>
<evidence type="ECO:0000313" key="10">
    <source>
        <dbReference type="Proteomes" id="UP000481583"/>
    </source>
</evidence>
<evidence type="ECO:0000256" key="5">
    <source>
        <dbReference type="ARBA" id="ARBA00022989"/>
    </source>
</evidence>
<dbReference type="PANTHER" id="PTHR30193">
    <property type="entry name" value="ABC TRANSPORTER PERMEASE PROTEIN"/>
    <property type="match status" value="1"/>
</dbReference>
<dbReference type="InterPro" id="IPR051393">
    <property type="entry name" value="ABC_transporter_permease"/>
</dbReference>
<dbReference type="SUPFAM" id="SSF161098">
    <property type="entry name" value="MetI-like"/>
    <property type="match status" value="1"/>
</dbReference>
<protein>
    <submittedName>
        <fullName evidence="9">Sugar ABC transporter permease</fullName>
    </submittedName>
</protein>
<feature type="domain" description="ABC transmembrane type-1" evidence="8">
    <location>
        <begin position="80"/>
        <end position="293"/>
    </location>
</feature>
<evidence type="ECO:0000256" key="3">
    <source>
        <dbReference type="ARBA" id="ARBA00022475"/>
    </source>
</evidence>
<dbReference type="InterPro" id="IPR000515">
    <property type="entry name" value="MetI-like"/>
</dbReference>
<proteinExistence type="inferred from homology"/>
<keyword evidence="3" id="KW-1003">Cell membrane</keyword>
<keyword evidence="4 7" id="KW-0812">Transmembrane</keyword>
<dbReference type="Pfam" id="PF00528">
    <property type="entry name" value="BPD_transp_1"/>
    <property type="match status" value="1"/>
</dbReference>
<sequence length="304" mass="33613">MASTLGTASPQRASRTSRWAGPGLIAPFAIFYVIFLVGPLIYTFIAGFFNGSLLKTGMGDWVGFTNYGDVLADSEFWRTLGHTLWFTVLTTIPLVLMALVLAILADRFVRGRWFIRFAFFAPYVIPSAAISLIFLWGILADQTGPAFEVVQWFGITPPSWLGDPNWAMYSIAGVTVWWTLGFNFVLYIAALQEIPRDVHEASAIDGAGPWQRIRHIVVPMLARTTVLVVVLQIVASLKVFDQIYMITGGGPDGSTRPTLQLIVDTGFTDGRTGYASVVSLFLFLVILAFSLVWFAVARRNQKES</sequence>
<evidence type="ECO:0000256" key="2">
    <source>
        <dbReference type="ARBA" id="ARBA00022448"/>
    </source>
</evidence>
<dbReference type="AlphaFoldDB" id="A0A6G4TTA3"/>
<dbReference type="EMBL" id="JAAKZV010000011">
    <property type="protein sequence ID" value="NGN63215.1"/>
    <property type="molecule type" value="Genomic_DNA"/>
</dbReference>
<dbReference type="GO" id="GO:0055085">
    <property type="term" value="P:transmembrane transport"/>
    <property type="evidence" value="ECO:0007669"/>
    <property type="project" value="InterPro"/>
</dbReference>
<keyword evidence="2 7" id="KW-0813">Transport</keyword>
<feature type="transmembrane region" description="Helical" evidence="7">
    <location>
        <begin position="274"/>
        <end position="296"/>
    </location>
</feature>
<evidence type="ECO:0000256" key="6">
    <source>
        <dbReference type="ARBA" id="ARBA00023136"/>
    </source>
</evidence>
<keyword evidence="6 7" id="KW-0472">Membrane</keyword>
<feature type="transmembrane region" description="Helical" evidence="7">
    <location>
        <begin position="24"/>
        <end position="49"/>
    </location>
</feature>
<evidence type="ECO:0000256" key="1">
    <source>
        <dbReference type="ARBA" id="ARBA00004651"/>
    </source>
</evidence>
<dbReference type="PANTHER" id="PTHR30193:SF41">
    <property type="entry name" value="DIACETYLCHITOBIOSE UPTAKE SYSTEM PERMEASE PROTEIN NGCF"/>
    <property type="match status" value="1"/>
</dbReference>
<dbReference type="Proteomes" id="UP000481583">
    <property type="component" value="Unassembled WGS sequence"/>
</dbReference>
<dbReference type="PROSITE" id="PS50928">
    <property type="entry name" value="ABC_TM1"/>
    <property type="match status" value="1"/>
</dbReference>
<evidence type="ECO:0000256" key="7">
    <source>
        <dbReference type="RuleBase" id="RU363032"/>
    </source>
</evidence>
<feature type="transmembrane region" description="Helical" evidence="7">
    <location>
        <begin position="166"/>
        <end position="189"/>
    </location>
</feature>
<feature type="transmembrane region" description="Helical" evidence="7">
    <location>
        <begin position="117"/>
        <end position="139"/>
    </location>
</feature>
<reference evidence="9 10" key="1">
    <citation type="submission" date="2020-02" db="EMBL/GenBank/DDBJ databases">
        <title>Whole-genome analyses of novel actinobacteria.</title>
        <authorList>
            <person name="Sahin N."/>
        </authorList>
    </citation>
    <scope>NUCLEOTIDE SEQUENCE [LARGE SCALE GENOMIC DNA]</scope>
    <source>
        <strain evidence="9 10">A7024</strain>
    </source>
</reference>
<feature type="transmembrane region" description="Helical" evidence="7">
    <location>
        <begin position="84"/>
        <end position="105"/>
    </location>
</feature>
<comment type="similarity">
    <text evidence="7">Belongs to the binding-protein-dependent transport system permease family.</text>
</comment>
<comment type="caution">
    <text evidence="9">The sequence shown here is derived from an EMBL/GenBank/DDBJ whole genome shotgun (WGS) entry which is preliminary data.</text>
</comment>
<keyword evidence="10" id="KW-1185">Reference proteome</keyword>
<organism evidence="9 10">
    <name type="scientific">Streptomyces coryli</name>
    <dbReference type="NCBI Taxonomy" id="1128680"/>
    <lineage>
        <taxon>Bacteria</taxon>
        <taxon>Bacillati</taxon>
        <taxon>Actinomycetota</taxon>
        <taxon>Actinomycetes</taxon>
        <taxon>Kitasatosporales</taxon>
        <taxon>Streptomycetaceae</taxon>
        <taxon>Streptomyces</taxon>
    </lineage>
</organism>
<evidence type="ECO:0000259" key="8">
    <source>
        <dbReference type="PROSITE" id="PS50928"/>
    </source>
</evidence>
<evidence type="ECO:0000256" key="4">
    <source>
        <dbReference type="ARBA" id="ARBA00022692"/>
    </source>
</evidence>
<dbReference type="CDD" id="cd06261">
    <property type="entry name" value="TM_PBP2"/>
    <property type="match status" value="1"/>
</dbReference>
<dbReference type="RefSeq" id="WP_165232137.1">
    <property type="nucleotide sequence ID" value="NZ_JAAKZV010000011.1"/>
</dbReference>
<dbReference type="GO" id="GO:0005886">
    <property type="term" value="C:plasma membrane"/>
    <property type="evidence" value="ECO:0007669"/>
    <property type="project" value="UniProtKB-SubCell"/>
</dbReference>